<dbReference type="AlphaFoldDB" id="A0A9W7ZPU4"/>
<evidence type="ECO:0000259" key="9">
    <source>
        <dbReference type="Pfam" id="PF03847"/>
    </source>
</evidence>
<dbReference type="EMBL" id="JANBPU010000266">
    <property type="protein sequence ID" value="KAJ1913380.1"/>
    <property type="molecule type" value="Genomic_DNA"/>
</dbReference>
<evidence type="ECO:0000256" key="3">
    <source>
        <dbReference type="ARBA" id="ARBA00023015"/>
    </source>
</evidence>
<evidence type="ECO:0000256" key="1">
    <source>
        <dbReference type="ARBA" id="ARBA00004123"/>
    </source>
</evidence>
<sequence length="354" mass="36534">MEIRASQLQGWSHQSTIGDDDKAKMVNQIKVLNEFIGNAVNHLFELKNEIESSGSSEASGIFSSESWNNFFKDGGSSIGGKSSIPGMSGVAGGSRVGSEATTPLAGITGNNASNRSLSALHSPGSASTPGLASTSHRIGASGVLSPTGIPGSVGAGALPGGRESSNTAVPLGSAIAHVATQTSRYGGPSASVGLEGSTGSRINGNINGMGRSVGSNNASTSGNSAGVVGSSGGSGAVGSMGGGTRLLSKRKIQDLVGEIDPNERLEPEVEDILCDIADEFIESVTSFACQLAKHRKSNVLEAKDVQLHLERNWNIRIPGFASDEIRSVRKTTYPASHQHRMQAINMMKNLKKFD</sequence>
<comment type="similarity">
    <text evidence="2">Belongs to the TAF12 family.</text>
</comment>
<keyword evidence="3" id="KW-0805">Transcription regulation</keyword>
<evidence type="ECO:0000256" key="8">
    <source>
        <dbReference type="SAM" id="MobiDB-lite"/>
    </source>
</evidence>
<gene>
    <name evidence="10" type="primary">TAF12</name>
    <name evidence="10" type="ORF">H4219_005240</name>
</gene>
<keyword evidence="5" id="KW-0539">Nucleus</keyword>
<organism evidence="10 11">
    <name type="scientific">Mycoemilia scoparia</name>
    <dbReference type="NCBI Taxonomy" id="417184"/>
    <lineage>
        <taxon>Eukaryota</taxon>
        <taxon>Fungi</taxon>
        <taxon>Fungi incertae sedis</taxon>
        <taxon>Zoopagomycota</taxon>
        <taxon>Kickxellomycotina</taxon>
        <taxon>Kickxellomycetes</taxon>
        <taxon>Kickxellales</taxon>
        <taxon>Kickxellaceae</taxon>
        <taxon>Mycoemilia</taxon>
    </lineage>
</organism>
<dbReference type="PANTHER" id="PTHR12264:SF21">
    <property type="entry name" value="TRANSCRIPTION INITIATION FACTOR TFIID SUBUNIT 12"/>
    <property type="match status" value="1"/>
</dbReference>
<dbReference type="FunFam" id="1.10.20.10:FF:000011">
    <property type="entry name" value="Transcription initiation factor TFIID subunit 12"/>
    <property type="match status" value="1"/>
</dbReference>
<comment type="caution">
    <text evidence="10">The sequence shown here is derived from an EMBL/GenBank/DDBJ whole genome shotgun (WGS) entry which is preliminary data.</text>
</comment>
<dbReference type="GO" id="GO:0003677">
    <property type="term" value="F:DNA binding"/>
    <property type="evidence" value="ECO:0007669"/>
    <property type="project" value="TreeGrafter"/>
</dbReference>
<evidence type="ECO:0000256" key="7">
    <source>
        <dbReference type="ARBA" id="ARBA00093657"/>
    </source>
</evidence>
<dbReference type="GO" id="GO:0005669">
    <property type="term" value="C:transcription factor TFIID complex"/>
    <property type="evidence" value="ECO:0007669"/>
    <property type="project" value="InterPro"/>
</dbReference>
<dbReference type="InterPro" id="IPR037794">
    <property type="entry name" value="TAF12"/>
</dbReference>
<dbReference type="PANTHER" id="PTHR12264">
    <property type="entry name" value="TRANSCRIPTION INITIATION FACTOR TFIID SUBUNIT 12"/>
    <property type="match status" value="1"/>
</dbReference>
<comment type="subcellular location">
    <subcellularLocation>
        <location evidence="1">Nucleus</location>
    </subcellularLocation>
</comment>
<dbReference type="GO" id="GO:0000124">
    <property type="term" value="C:SAGA complex"/>
    <property type="evidence" value="ECO:0007669"/>
    <property type="project" value="InterPro"/>
</dbReference>
<dbReference type="Pfam" id="PF03847">
    <property type="entry name" value="TFIID_20kDa"/>
    <property type="match status" value="1"/>
</dbReference>
<dbReference type="CDD" id="cd07981">
    <property type="entry name" value="HFD_TAF12"/>
    <property type="match status" value="1"/>
</dbReference>
<evidence type="ECO:0000256" key="4">
    <source>
        <dbReference type="ARBA" id="ARBA00023163"/>
    </source>
</evidence>
<feature type="region of interest" description="Disordered" evidence="8">
    <location>
        <begin position="89"/>
        <end position="165"/>
    </location>
</feature>
<evidence type="ECO:0000256" key="5">
    <source>
        <dbReference type="ARBA" id="ARBA00023242"/>
    </source>
</evidence>
<feature type="compositionally biased region" description="Polar residues" evidence="8">
    <location>
        <begin position="108"/>
        <end position="136"/>
    </location>
</feature>
<dbReference type="InterPro" id="IPR009072">
    <property type="entry name" value="Histone-fold"/>
</dbReference>
<keyword evidence="4" id="KW-0804">Transcription</keyword>
<keyword evidence="11" id="KW-1185">Reference proteome</keyword>
<dbReference type="SUPFAM" id="SSF47113">
    <property type="entry name" value="Histone-fold"/>
    <property type="match status" value="1"/>
</dbReference>
<dbReference type="GO" id="GO:0046982">
    <property type="term" value="F:protein heterodimerization activity"/>
    <property type="evidence" value="ECO:0007669"/>
    <property type="project" value="InterPro"/>
</dbReference>
<name>A0A9W7ZPU4_9FUNG</name>
<dbReference type="OrthoDB" id="2193432at2759"/>
<dbReference type="GO" id="GO:0051123">
    <property type="term" value="P:RNA polymerase II preinitiation complex assembly"/>
    <property type="evidence" value="ECO:0007669"/>
    <property type="project" value="TreeGrafter"/>
</dbReference>
<dbReference type="Gene3D" id="1.10.20.10">
    <property type="entry name" value="Histone, subunit A"/>
    <property type="match status" value="1"/>
</dbReference>
<feature type="domain" description="Transcription initiation factor TFIID subunit 12" evidence="9">
    <location>
        <begin position="248"/>
        <end position="315"/>
    </location>
</feature>
<evidence type="ECO:0000313" key="10">
    <source>
        <dbReference type="EMBL" id="KAJ1913380.1"/>
    </source>
</evidence>
<evidence type="ECO:0000313" key="11">
    <source>
        <dbReference type="Proteomes" id="UP001150538"/>
    </source>
</evidence>
<dbReference type="GO" id="GO:0017025">
    <property type="term" value="F:TBP-class protein binding"/>
    <property type="evidence" value="ECO:0007669"/>
    <property type="project" value="TreeGrafter"/>
</dbReference>
<protein>
    <recommendedName>
        <fullName evidence="6">TBP-associated factor 12</fullName>
    </recommendedName>
    <alternativeName>
        <fullName evidence="7">Transcription initiation factor TFIID subunit 12</fullName>
    </alternativeName>
</protein>
<accession>A0A9W7ZPU4</accession>
<dbReference type="Proteomes" id="UP001150538">
    <property type="component" value="Unassembled WGS sequence"/>
</dbReference>
<reference evidence="10" key="1">
    <citation type="submission" date="2022-07" db="EMBL/GenBank/DDBJ databases">
        <title>Phylogenomic reconstructions and comparative analyses of Kickxellomycotina fungi.</title>
        <authorList>
            <person name="Reynolds N.K."/>
            <person name="Stajich J.E."/>
            <person name="Barry K."/>
            <person name="Grigoriev I.V."/>
            <person name="Crous P."/>
            <person name="Smith M.E."/>
        </authorList>
    </citation>
    <scope>NUCLEOTIDE SEQUENCE</scope>
    <source>
        <strain evidence="10">NBRC 100468</strain>
    </source>
</reference>
<evidence type="ECO:0000256" key="6">
    <source>
        <dbReference type="ARBA" id="ARBA00075089"/>
    </source>
</evidence>
<proteinExistence type="inferred from homology"/>
<dbReference type="InterPro" id="IPR003228">
    <property type="entry name" value="TFIID_TAF12_dom"/>
</dbReference>
<evidence type="ECO:0000256" key="2">
    <source>
        <dbReference type="ARBA" id="ARBA00007530"/>
    </source>
</evidence>